<dbReference type="STRING" id="309803.CTN_1469"/>
<organism evidence="4 5">
    <name type="scientific">Thermotoga neapolitana (strain ATCC 49049 / DSM 4359 / NBRC 107923 / NS-E)</name>
    <dbReference type="NCBI Taxonomy" id="309803"/>
    <lineage>
        <taxon>Bacteria</taxon>
        <taxon>Thermotogati</taxon>
        <taxon>Thermotogota</taxon>
        <taxon>Thermotogae</taxon>
        <taxon>Thermotogales</taxon>
        <taxon>Thermotogaceae</taxon>
        <taxon>Thermotoga</taxon>
    </lineage>
</organism>
<evidence type="ECO:0000313" key="5">
    <source>
        <dbReference type="Proteomes" id="UP000000445"/>
    </source>
</evidence>
<dbReference type="InterPro" id="IPR003675">
    <property type="entry name" value="Rce1/LyrA-like_dom"/>
</dbReference>
<feature type="domain" description="CAAX prenyl protease 2/Lysostaphin resistance protein A-like" evidence="3">
    <location>
        <begin position="90"/>
        <end position="181"/>
    </location>
</feature>
<feature type="transmembrane region" description="Helical" evidence="2">
    <location>
        <begin position="121"/>
        <end position="138"/>
    </location>
</feature>
<dbReference type="GO" id="GO:0080120">
    <property type="term" value="P:CAAX-box protein maturation"/>
    <property type="evidence" value="ECO:0007669"/>
    <property type="project" value="UniProtKB-ARBA"/>
</dbReference>
<feature type="transmembrane region" description="Helical" evidence="2">
    <location>
        <begin position="58"/>
        <end position="76"/>
    </location>
</feature>
<gene>
    <name evidence="4" type="ordered locus">CTN_1469</name>
</gene>
<dbReference type="PANTHER" id="PTHR36435:SF1">
    <property type="entry name" value="CAAX AMINO TERMINAL PROTEASE FAMILY PROTEIN"/>
    <property type="match status" value="1"/>
</dbReference>
<dbReference type="HOGENOM" id="CLU_1110977_0_0_0"/>
<evidence type="ECO:0000256" key="1">
    <source>
        <dbReference type="SAM" id="MobiDB-lite"/>
    </source>
</evidence>
<keyword evidence="2" id="KW-1133">Transmembrane helix</keyword>
<evidence type="ECO:0000256" key="2">
    <source>
        <dbReference type="SAM" id="Phobius"/>
    </source>
</evidence>
<feature type="transmembrane region" description="Helical" evidence="2">
    <location>
        <begin position="83"/>
        <end position="101"/>
    </location>
</feature>
<keyword evidence="2" id="KW-0472">Membrane</keyword>
<sequence length="250" mass="28605">MSFLYSIIALALYLLFMFSINLFRIRRFERAIFFQSILGLAGAVVTCVAFRYTPSFKVSFADLHWFLLLLLVNVFFMKNGGAGFPSFMNWFTVMISVAFISPFSEELFFRGVLLKLNGYNIWVNAFIFSSLHLFNVIVGFERFFLVNLIYRFVVALVFAHSVAISGSLFPAVFYHVTNNLVAFILMTRRGRNAREFRGDRRMWEEYTGESAGTVPGGEETEGDPEEGTGGNEDRREDQRDPDEGRDDTKG</sequence>
<evidence type="ECO:0000313" key="4">
    <source>
        <dbReference type="EMBL" id="ACM23645.1"/>
    </source>
</evidence>
<dbReference type="KEGG" id="tna:CTN_1469"/>
<evidence type="ECO:0000259" key="3">
    <source>
        <dbReference type="Pfam" id="PF02517"/>
    </source>
</evidence>
<dbReference type="EMBL" id="CP000916">
    <property type="protein sequence ID" value="ACM23645.1"/>
    <property type="molecule type" value="Genomic_DNA"/>
</dbReference>
<protein>
    <recommendedName>
        <fullName evidence="3">CAAX prenyl protease 2/Lysostaphin resistance protein A-like domain-containing protein</fullName>
    </recommendedName>
</protein>
<feature type="transmembrane region" description="Helical" evidence="2">
    <location>
        <begin position="32"/>
        <end position="52"/>
    </location>
</feature>
<proteinExistence type="predicted"/>
<keyword evidence="2" id="KW-0812">Transmembrane</keyword>
<dbReference type="PANTHER" id="PTHR36435">
    <property type="entry name" value="SLR1288 PROTEIN"/>
    <property type="match status" value="1"/>
</dbReference>
<dbReference type="Pfam" id="PF02517">
    <property type="entry name" value="Rce1-like"/>
    <property type="match status" value="1"/>
</dbReference>
<dbReference type="GO" id="GO:0004175">
    <property type="term" value="F:endopeptidase activity"/>
    <property type="evidence" value="ECO:0007669"/>
    <property type="project" value="UniProtKB-ARBA"/>
</dbReference>
<dbReference type="InterPro" id="IPR052710">
    <property type="entry name" value="CAAX_protease"/>
</dbReference>
<feature type="compositionally biased region" description="Basic and acidic residues" evidence="1">
    <location>
        <begin position="231"/>
        <end position="250"/>
    </location>
</feature>
<dbReference type="Proteomes" id="UP000000445">
    <property type="component" value="Chromosome"/>
</dbReference>
<reference evidence="4 5" key="1">
    <citation type="journal article" date="2009" name="Biosci. Biotechnol. Biochem.">
        <title>WeGAS: a web-based microbial genome annotation system.</title>
        <authorList>
            <person name="Lee D."/>
            <person name="Seo H."/>
            <person name="Park C."/>
            <person name="Park K."/>
        </authorList>
    </citation>
    <scope>NUCLEOTIDE SEQUENCE [LARGE SCALE GENOMIC DNA]</scope>
    <source>
        <strain evidence="5">ATCC 49049 / DSM 4359 / NBRC 107923 / NS-E</strain>
    </source>
</reference>
<feature type="region of interest" description="Disordered" evidence="1">
    <location>
        <begin position="204"/>
        <end position="250"/>
    </location>
</feature>
<name>B9K9L2_THENN</name>
<dbReference type="eggNOG" id="COG1266">
    <property type="taxonomic scope" value="Bacteria"/>
</dbReference>
<dbReference type="MEROPS" id="G05.A04"/>
<keyword evidence="5" id="KW-1185">Reference proteome</keyword>
<feature type="transmembrane region" description="Helical" evidence="2">
    <location>
        <begin position="6"/>
        <end position="25"/>
    </location>
</feature>
<accession>B9K9L2</accession>
<dbReference type="AlphaFoldDB" id="B9K9L2"/>